<dbReference type="InterPro" id="IPR036282">
    <property type="entry name" value="Glutathione-S-Trfase_C_sf"/>
</dbReference>
<dbReference type="Pfam" id="PF00043">
    <property type="entry name" value="GST_C"/>
    <property type="match status" value="1"/>
</dbReference>
<dbReference type="SFLD" id="SFLDS00019">
    <property type="entry name" value="Glutathione_Transferase_(cytos"/>
    <property type="match status" value="1"/>
</dbReference>
<evidence type="ECO:0000313" key="4">
    <source>
        <dbReference type="Proteomes" id="UP001196509"/>
    </source>
</evidence>
<dbReference type="Pfam" id="PF13417">
    <property type="entry name" value="GST_N_3"/>
    <property type="match status" value="1"/>
</dbReference>
<reference evidence="3" key="1">
    <citation type="submission" date="2021-08" db="EMBL/GenBank/DDBJ databases">
        <title>Hoeflea bacterium WL0058 sp. nov., isolated from the sediment.</title>
        <authorList>
            <person name="Wang L."/>
            <person name="Zhang D."/>
        </authorList>
    </citation>
    <scope>NUCLEOTIDE SEQUENCE</scope>
    <source>
        <strain evidence="3">WL0058</strain>
    </source>
</reference>
<evidence type="ECO:0000313" key="3">
    <source>
        <dbReference type="EMBL" id="MBW8638881.1"/>
    </source>
</evidence>
<evidence type="ECO:0000259" key="1">
    <source>
        <dbReference type="PROSITE" id="PS50404"/>
    </source>
</evidence>
<dbReference type="SUPFAM" id="SSF52833">
    <property type="entry name" value="Thioredoxin-like"/>
    <property type="match status" value="1"/>
</dbReference>
<dbReference type="PANTHER" id="PTHR44051:SF2">
    <property type="entry name" value="HYPOTHETICAL GLUTATHIONE S-TRANSFERASE LIKE PROTEIN"/>
    <property type="match status" value="1"/>
</dbReference>
<dbReference type="InterPro" id="IPR010987">
    <property type="entry name" value="Glutathione-S-Trfase_C-like"/>
</dbReference>
<dbReference type="InterPro" id="IPR036249">
    <property type="entry name" value="Thioredoxin-like_sf"/>
</dbReference>
<dbReference type="InterPro" id="IPR004045">
    <property type="entry name" value="Glutathione_S-Trfase_N"/>
</dbReference>
<dbReference type="Gene3D" id="3.40.30.10">
    <property type="entry name" value="Glutaredoxin"/>
    <property type="match status" value="1"/>
</dbReference>
<dbReference type="SFLD" id="SFLDG00358">
    <property type="entry name" value="Main_(cytGST)"/>
    <property type="match status" value="1"/>
</dbReference>
<dbReference type="InterPro" id="IPR040079">
    <property type="entry name" value="Glutathione_S-Trfase"/>
</dbReference>
<dbReference type="EMBL" id="JAICBX010000003">
    <property type="protein sequence ID" value="MBW8638881.1"/>
    <property type="molecule type" value="Genomic_DNA"/>
</dbReference>
<dbReference type="PROSITE" id="PS50405">
    <property type="entry name" value="GST_CTER"/>
    <property type="match status" value="1"/>
</dbReference>
<proteinExistence type="predicted"/>
<dbReference type="SUPFAM" id="SSF47616">
    <property type="entry name" value="GST C-terminal domain-like"/>
    <property type="match status" value="1"/>
</dbReference>
<dbReference type="Proteomes" id="UP001196509">
    <property type="component" value="Unassembled WGS sequence"/>
</dbReference>
<gene>
    <name evidence="3" type="ORF">K1W69_16920</name>
</gene>
<dbReference type="Gene3D" id="1.20.1050.10">
    <property type="match status" value="1"/>
</dbReference>
<name>A0AAE2ZQ93_9HYPH</name>
<dbReference type="PANTHER" id="PTHR44051">
    <property type="entry name" value="GLUTATHIONE S-TRANSFERASE-RELATED"/>
    <property type="match status" value="1"/>
</dbReference>
<dbReference type="InterPro" id="IPR004046">
    <property type="entry name" value="GST_C"/>
</dbReference>
<accession>A0AAE2ZQ93</accession>
<protein>
    <submittedName>
        <fullName evidence="3">Glutathione S-transferase family protein</fullName>
    </submittedName>
</protein>
<feature type="domain" description="GST C-terminal" evidence="2">
    <location>
        <begin position="90"/>
        <end position="210"/>
    </location>
</feature>
<keyword evidence="4" id="KW-1185">Reference proteome</keyword>
<sequence length="210" mass="23904">MSVITLYDYELDEHCYRVRLLMTMLGLEWEPHPIDMVPGQEEKQPHMLALNPLGQLPVLKDGDLVLHGADALLAYLAKTYDGANTWLPEDSADFGRVMMWLNFSSSALGAASQARLQSLFGTTGVDAPLKEASRKAFRIMDDHMTKRGYENGEWFVGDHVTLADLALFPSFALSRDFGIDHDEFPALRRWIRRFRNLEKFTTMPGIPDYH</sequence>
<dbReference type="RefSeq" id="WP_220229603.1">
    <property type="nucleotide sequence ID" value="NZ_JAICBX010000003.1"/>
</dbReference>
<dbReference type="PROSITE" id="PS50404">
    <property type="entry name" value="GST_NTER"/>
    <property type="match status" value="1"/>
</dbReference>
<feature type="domain" description="GST N-terminal" evidence="1">
    <location>
        <begin position="2"/>
        <end position="84"/>
    </location>
</feature>
<dbReference type="AlphaFoldDB" id="A0AAE2ZQ93"/>
<evidence type="ECO:0000259" key="2">
    <source>
        <dbReference type="PROSITE" id="PS50405"/>
    </source>
</evidence>
<organism evidence="3 4">
    <name type="scientific">Flavimaribacter sediminis</name>
    <dbReference type="NCBI Taxonomy" id="2865987"/>
    <lineage>
        <taxon>Bacteria</taxon>
        <taxon>Pseudomonadati</taxon>
        <taxon>Pseudomonadota</taxon>
        <taxon>Alphaproteobacteria</taxon>
        <taxon>Hyphomicrobiales</taxon>
        <taxon>Rhizobiaceae</taxon>
        <taxon>Flavimaribacter</taxon>
    </lineage>
</organism>
<comment type="caution">
    <text evidence="3">The sequence shown here is derived from an EMBL/GenBank/DDBJ whole genome shotgun (WGS) entry which is preliminary data.</text>
</comment>